<dbReference type="Gene3D" id="1.10.1040.20">
    <property type="entry name" value="ProC-like, C-terminal domain"/>
    <property type="match status" value="1"/>
</dbReference>
<dbReference type="InterPro" id="IPR018931">
    <property type="entry name" value="DUF2520"/>
</dbReference>
<dbReference type="InterPro" id="IPR008927">
    <property type="entry name" value="6-PGluconate_DH-like_C_sf"/>
</dbReference>
<dbReference type="Gene3D" id="3.40.50.720">
    <property type="entry name" value="NAD(P)-binding Rossmann-like Domain"/>
    <property type="match status" value="1"/>
</dbReference>
<dbReference type="PANTHER" id="PTHR40459:SF1">
    <property type="entry name" value="CONSERVED HYPOTHETICAL ALANINE AND LEUCINE RICH PROTEIN"/>
    <property type="match status" value="1"/>
</dbReference>
<evidence type="ECO:0000313" key="3">
    <source>
        <dbReference type="EMBL" id="KKN92854.1"/>
    </source>
</evidence>
<gene>
    <name evidence="3" type="ORF">LCGC14_0203820</name>
</gene>
<feature type="domain" description="DUF2520" evidence="2">
    <location>
        <begin position="139"/>
        <end position="267"/>
    </location>
</feature>
<organism evidence="3">
    <name type="scientific">marine sediment metagenome</name>
    <dbReference type="NCBI Taxonomy" id="412755"/>
    <lineage>
        <taxon>unclassified sequences</taxon>
        <taxon>metagenomes</taxon>
        <taxon>ecological metagenomes</taxon>
    </lineage>
</organism>
<dbReference type="InterPro" id="IPR019665">
    <property type="entry name" value="OxRdtase/DH_put_Rossmann_dom"/>
</dbReference>
<dbReference type="AlphaFoldDB" id="A0A0F9UMG5"/>
<name>A0A0F9UMG5_9ZZZZ</name>
<dbReference type="SUPFAM" id="SSF51735">
    <property type="entry name" value="NAD(P)-binding Rossmann-fold domains"/>
    <property type="match status" value="1"/>
</dbReference>
<evidence type="ECO:0008006" key="4">
    <source>
        <dbReference type="Google" id="ProtNLM"/>
    </source>
</evidence>
<dbReference type="Pfam" id="PF10727">
    <property type="entry name" value="Rossmann-like"/>
    <property type="match status" value="1"/>
</dbReference>
<dbReference type="PANTHER" id="PTHR40459">
    <property type="entry name" value="CONSERVED HYPOTHETICAL ALANINE AND LEUCINE RICH PROTEIN"/>
    <property type="match status" value="1"/>
</dbReference>
<dbReference type="EMBL" id="LAZR01000091">
    <property type="protein sequence ID" value="KKN92854.1"/>
    <property type="molecule type" value="Genomic_DNA"/>
</dbReference>
<reference evidence="3" key="1">
    <citation type="journal article" date="2015" name="Nature">
        <title>Complex archaea that bridge the gap between prokaryotes and eukaryotes.</title>
        <authorList>
            <person name="Spang A."/>
            <person name="Saw J.H."/>
            <person name="Jorgensen S.L."/>
            <person name="Zaremba-Niedzwiedzka K."/>
            <person name="Martijn J."/>
            <person name="Lind A.E."/>
            <person name="van Eijk R."/>
            <person name="Schleper C."/>
            <person name="Guy L."/>
            <person name="Ettema T.J."/>
        </authorList>
    </citation>
    <scope>NUCLEOTIDE SEQUENCE</scope>
</reference>
<dbReference type="Pfam" id="PF10728">
    <property type="entry name" value="DUF2520"/>
    <property type="match status" value="1"/>
</dbReference>
<proteinExistence type="predicted"/>
<protein>
    <recommendedName>
        <fullName evidence="4">DUF2520 domain-containing protein</fullName>
    </recommendedName>
</protein>
<accession>A0A0F9UMG5</accession>
<feature type="domain" description="Putative oxidoreductase/dehydrogenase Rossmann-like" evidence="1">
    <location>
        <begin position="6"/>
        <end position="122"/>
    </location>
</feature>
<evidence type="ECO:0000259" key="2">
    <source>
        <dbReference type="Pfam" id="PF10728"/>
    </source>
</evidence>
<comment type="caution">
    <text evidence="3">The sequence shown here is derived from an EMBL/GenBank/DDBJ whole genome shotgun (WGS) entry which is preliminary data.</text>
</comment>
<dbReference type="InterPro" id="IPR037108">
    <property type="entry name" value="TM1727-like_C_sf"/>
</dbReference>
<dbReference type="SUPFAM" id="SSF48179">
    <property type="entry name" value="6-phosphogluconate dehydrogenase C-terminal domain-like"/>
    <property type="match status" value="1"/>
</dbReference>
<evidence type="ECO:0000259" key="1">
    <source>
        <dbReference type="Pfam" id="PF10727"/>
    </source>
</evidence>
<dbReference type="InterPro" id="IPR036291">
    <property type="entry name" value="NAD(P)-bd_dom_sf"/>
</dbReference>
<sequence length="297" mass="30023">MTDAPSIAIIGPGIVGTALGVLARRAGLPVTAIGGRQLAAAARAAERIGGNIAPMTIEAAAGAGDLVLLCVSDDAIEAVCAQLADAKAFGDGVIVAHCSGALSSDALSAARELGCSVGSMHPLQTFPTADAAVGRFAGVYCFCEGDNVAVAALTALAEAIGGRPVRVSSAGKALYHAAAVMAGNYTTALLDAAVEMCRQADIDPQAAQAALSVLAAATADNARTMDLAASLTGPIARGDVGTVRRHLAAMADCPADVTHLYCVAGLRTVDLALRKGTIDHHTARELRETLEYHDERE</sequence>